<accession>A0A0K2UYJ9</accession>
<evidence type="ECO:0000256" key="1">
    <source>
        <dbReference type="SAM" id="MobiDB-lite"/>
    </source>
</evidence>
<dbReference type="AlphaFoldDB" id="A0A0K2UYJ9"/>
<dbReference type="OrthoDB" id="10047910at2759"/>
<name>A0A0K2UYJ9_LEPSM</name>
<feature type="compositionally biased region" description="Low complexity" evidence="1">
    <location>
        <begin position="80"/>
        <end position="89"/>
    </location>
</feature>
<protein>
    <submittedName>
        <fullName evidence="2">Uncharacterized protein</fullName>
    </submittedName>
</protein>
<feature type="compositionally biased region" description="Basic and acidic residues" evidence="1">
    <location>
        <begin position="59"/>
        <end position="69"/>
    </location>
</feature>
<evidence type="ECO:0000313" key="2">
    <source>
        <dbReference type="EMBL" id="CDW43165.1"/>
    </source>
</evidence>
<organism evidence="2">
    <name type="scientific">Lepeophtheirus salmonis</name>
    <name type="common">Salmon louse</name>
    <name type="synonym">Caligus salmonis</name>
    <dbReference type="NCBI Taxonomy" id="72036"/>
    <lineage>
        <taxon>Eukaryota</taxon>
        <taxon>Metazoa</taxon>
        <taxon>Ecdysozoa</taxon>
        <taxon>Arthropoda</taxon>
        <taxon>Crustacea</taxon>
        <taxon>Multicrustacea</taxon>
        <taxon>Hexanauplia</taxon>
        <taxon>Copepoda</taxon>
        <taxon>Siphonostomatoida</taxon>
        <taxon>Caligidae</taxon>
        <taxon>Lepeophtheirus</taxon>
    </lineage>
</organism>
<proteinExistence type="predicted"/>
<feature type="region of interest" description="Disordered" evidence="1">
    <location>
        <begin position="59"/>
        <end position="89"/>
    </location>
</feature>
<sequence>MHKCLSPEKVPLKQLNSMNGNELTKSQLSSLMKNAFQEQFSLNLSKKKKMDSDILKRLLQKESPREDSSRSQLLSPPICNNNSSTTNTSALNYHNLKSATLKYI</sequence>
<reference evidence="2" key="1">
    <citation type="submission" date="2014-05" db="EMBL/GenBank/DDBJ databases">
        <authorList>
            <person name="Chronopoulou M."/>
        </authorList>
    </citation>
    <scope>NUCLEOTIDE SEQUENCE</scope>
    <source>
        <tissue evidence="2">Whole organism</tissue>
    </source>
</reference>
<dbReference type="EMBL" id="HACA01025804">
    <property type="protein sequence ID" value="CDW43165.1"/>
    <property type="molecule type" value="Transcribed_RNA"/>
</dbReference>